<feature type="signal peptide" evidence="2">
    <location>
        <begin position="1"/>
        <end position="21"/>
    </location>
</feature>
<dbReference type="AlphaFoldDB" id="A0A4P6MV71"/>
<evidence type="ECO:0000313" key="4">
    <source>
        <dbReference type="Proteomes" id="UP000290408"/>
    </source>
</evidence>
<proteinExistence type="predicted"/>
<keyword evidence="4" id="KW-1185">Reference proteome</keyword>
<feature type="region of interest" description="Disordered" evidence="1">
    <location>
        <begin position="86"/>
        <end position="106"/>
    </location>
</feature>
<accession>A0A4P6MV71</accession>
<organism evidence="3 4">
    <name type="scientific">Janibacter limosus</name>
    <dbReference type="NCBI Taxonomy" id="53458"/>
    <lineage>
        <taxon>Bacteria</taxon>
        <taxon>Bacillati</taxon>
        <taxon>Actinomycetota</taxon>
        <taxon>Actinomycetes</taxon>
        <taxon>Micrococcales</taxon>
        <taxon>Intrasporangiaceae</taxon>
        <taxon>Janibacter</taxon>
    </lineage>
</organism>
<evidence type="ECO:0000313" key="3">
    <source>
        <dbReference type="EMBL" id="QBF47701.1"/>
    </source>
</evidence>
<dbReference type="RefSeq" id="WP_130630878.1">
    <property type="nucleotide sequence ID" value="NZ_CP036164.1"/>
</dbReference>
<dbReference type="KEGG" id="jli:EXU32_16495"/>
<dbReference type="Proteomes" id="UP000290408">
    <property type="component" value="Chromosome"/>
</dbReference>
<protein>
    <recommendedName>
        <fullName evidence="5">Lipoprotein</fullName>
    </recommendedName>
</protein>
<evidence type="ECO:0000256" key="2">
    <source>
        <dbReference type="SAM" id="SignalP"/>
    </source>
</evidence>
<dbReference type="PROSITE" id="PS51257">
    <property type="entry name" value="PROKAR_LIPOPROTEIN"/>
    <property type="match status" value="1"/>
</dbReference>
<feature type="chain" id="PRO_5038874772" description="Lipoprotein" evidence="2">
    <location>
        <begin position="22"/>
        <end position="139"/>
    </location>
</feature>
<gene>
    <name evidence="3" type="ORF">EXU32_16495</name>
</gene>
<evidence type="ECO:0000256" key="1">
    <source>
        <dbReference type="SAM" id="MobiDB-lite"/>
    </source>
</evidence>
<dbReference type="OrthoDB" id="3789422at2"/>
<evidence type="ECO:0008006" key="5">
    <source>
        <dbReference type="Google" id="ProtNLM"/>
    </source>
</evidence>
<dbReference type="EMBL" id="CP036164">
    <property type="protein sequence ID" value="QBF47701.1"/>
    <property type="molecule type" value="Genomic_DNA"/>
</dbReference>
<sequence>MTIRRRTLALAAAASCLPVLTGCGLLDPDPGPVPVTITSSSWNGWDRNHKPTPRITTVDATKGASVPFTGHVDFDITFTDVDEDSVEFTTSEPMSPRGEGGGLSLSDTETEFTVERGETLRFSTPTTDGGMHYEVTLAS</sequence>
<reference evidence="3 4" key="1">
    <citation type="submission" date="2019-02" db="EMBL/GenBank/DDBJ databases">
        <title>Genomic data mining of an Antarctic deep-sea actinobacterium, Janibacterlimosus P3-3-X1.</title>
        <authorList>
            <person name="Liao L."/>
            <person name="Chen B."/>
        </authorList>
    </citation>
    <scope>NUCLEOTIDE SEQUENCE [LARGE SCALE GENOMIC DNA]</scope>
    <source>
        <strain evidence="3 4">P3-3-X1</strain>
    </source>
</reference>
<keyword evidence="2" id="KW-0732">Signal</keyword>
<name>A0A4P6MV71_9MICO</name>